<sequence>MKDYYKVLGVPRTATAEQIKQAYRYLVKGCHPDVNKSPQAAEWTRQLNEAYTILSDLQSRASHDRELQAAESKQTQREPRPSTKPETRTEPPKAEPTFCCESCKGINSSLRVSTTWRVYGFFSMSQKSPKTKILCGRCRVKESLAASATTMFLGWWGYVAFVWTLKALYTNAHGGEQHRENNLMLLNALGYQLFKAKRHEEAYRALSASFELSPTPKTREALDSLKPLFHPSQEKPFWERLGDFDLHPGYYHGPAGVVALCLLLLGFAVLKANSTSDTASTAPRPAVSYSQQPVQASPPAQEVSDRRDVRPGIDFKPVFSVPEEPLPNQGVLTLSDRVLFNKSTTAPLEVTTRSSDGHYVMKVQDWDTGEFVAKYFIRRGSTLSIELPLGAYKLKFASGDTWYGAEHLFGPTTSYSFVDEKMVFYQSGDSARGHRLDLIPQVGGNLKTPRMDAADW</sequence>
<proteinExistence type="predicted"/>
<keyword evidence="2" id="KW-1133">Transmembrane helix</keyword>
<evidence type="ECO:0000259" key="3">
    <source>
        <dbReference type="PROSITE" id="PS50076"/>
    </source>
</evidence>
<protein>
    <submittedName>
        <fullName evidence="4">Heat shock protein DnaJ domain protein</fullName>
    </submittedName>
</protein>
<gene>
    <name evidence="4" type="ORF">Cflav_PD5992</name>
</gene>
<dbReference type="EMBL" id="ABOX02000001">
    <property type="protein sequence ID" value="EEF63357.1"/>
    <property type="molecule type" value="Genomic_DNA"/>
</dbReference>
<dbReference type="PANTHER" id="PTHR24074">
    <property type="entry name" value="CO-CHAPERONE PROTEIN DJLA"/>
    <property type="match status" value="1"/>
</dbReference>
<keyword evidence="2" id="KW-0812">Transmembrane</keyword>
<organism evidence="4 5">
    <name type="scientific">Pedosphaera parvula (strain Ellin514)</name>
    <dbReference type="NCBI Taxonomy" id="320771"/>
    <lineage>
        <taxon>Bacteria</taxon>
        <taxon>Pseudomonadati</taxon>
        <taxon>Verrucomicrobiota</taxon>
        <taxon>Pedosphaerae</taxon>
        <taxon>Pedosphaerales</taxon>
        <taxon>Pedosphaeraceae</taxon>
        <taxon>Pedosphaera</taxon>
    </lineage>
</organism>
<dbReference type="Pfam" id="PF00226">
    <property type="entry name" value="DnaJ"/>
    <property type="match status" value="1"/>
</dbReference>
<evidence type="ECO:0000313" key="5">
    <source>
        <dbReference type="Proteomes" id="UP000003688"/>
    </source>
</evidence>
<feature type="compositionally biased region" description="Low complexity" evidence="1">
    <location>
        <begin position="286"/>
        <end position="302"/>
    </location>
</feature>
<dbReference type="InterPro" id="IPR001623">
    <property type="entry name" value="DnaJ_domain"/>
</dbReference>
<dbReference type="STRING" id="320771.Cflav_PD5992"/>
<feature type="transmembrane region" description="Helical" evidence="2">
    <location>
        <begin position="250"/>
        <end position="270"/>
    </location>
</feature>
<feature type="region of interest" description="Disordered" evidence="1">
    <location>
        <begin position="276"/>
        <end position="307"/>
    </location>
</feature>
<evidence type="ECO:0000256" key="1">
    <source>
        <dbReference type="SAM" id="MobiDB-lite"/>
    </source>
</evidence>
<comment type="caution">
    <text evidence="4">The sequence shown here is derived from an EMBL/GenBank/DDBJ whole genome shotgun (WGS) entry which is preliminary data.</text>
</comment>
<evidence type="ECO:0000256" key="2">
    <source>
        <dbReference type="SAM" id="Phobius"/>
    </source>
</evidence>
<dbReference type="SUPFAM" id="SSF46565">
    <property type="entry name" value="Chaperone J-domain"/>
    <property type="match status" value="1"/>
</dbReference>
<accession>B9XA16</accession>
<name>B9XA16_PEDPL</name>
<dbReference type="Gene3D" id="1.10.287.110">
    <property type="entry name" value="DnaJ domain"/>
    <property type="match status" value="1"/>
</dbReference>
<keyword evidence="2" id="KW-0472">Membrane</keyword>
<dbReference type="InterPro" id="IPR036869">
    <property type="entry name" value="J_dom_sf"/>
</dbReference>
<dbReference type="PROSITE" id="PS50076">
    <property type="entry name" value="DNAJ_2"/>
    <property type="match status" value="1"/>
</dbReference>
<evidence type="ECO:0000313" key="4">
    <source>
        <dbReference type="EMBL" id="EEF63357.1"/>
    </source>
</evidence>
<dbReference type="SMART" id="SM00271">
    <property type="entry name" value="DnaJ"/>
    <property type="match status" value="1"/>
</dbReference>
<feature type="transmembrane region" description="Helical" evidence="2">
    <location>
        <begin position="144"/>
        <end position="165"/>
    </location>
</feature>
<dbReference type="AlphaFoldDB" id="B9XA16"/>
<feature type="domain" description="J" evidence="3">
    <location>
        <begin position="3"/>
        <end position="67"/>
    </location>
</feature>
<keyword evidence="4" id="KW-0346">Stress response</keyword>
<dbReference type="CDD" id="cd06257">
    <property type="entry name" value="DnaJ"/>
    <property type="match status" value="1"/>
</dbReference>
<dbReference type="Proteomes" id="UP000003688">
    <property type="component" value="Unassembled WGS sequence"/>
</dbReference>
<dbReference type="PRINTS" id="PR00625">
    <property type="entry name" value="JDOMAIN"/>
</dbReference>
<keyword evidence="5" id="KW-1185">Reference proteome</keyword>
<dbReference type="OrthoDB" id="9779889at2"/>
<feature type="region of interest" description="Disordered" evidence="1">
    <location>
        <begin position="64"/>
        <end position="96"/>
    </location>
</feature>
<reference evidence="4 5" key="1">
    <citation type="journal article" date="2011" name="J. Bacteriol.">
        <title>Genome sequence of 'Pedosphaera parvula' Ellin514, an aerobic Verrucomicrobial isolate from pasture soil.</title>
        <authorList>
            <person name="Kant R."/>
            <person name="van Passel M.W."/>
            <person name="Sangwan P."/>
            <person name="Palva A."/>
            <person name="Lucas S."/>
            <person name="Copeland A."/>
            <person name="Lapidus A."/>
            <person name="Glavina Del Rio T."/>
            <person name="Dalin E."/>
            <person name="Tice H."/>
            <person name="Bruce D."/>
            <person name="Goodwin L."/>
            <person name="Pitluck S."/>
            <person name="Chertkov O."/>
            <person name="Larimer F.W."/>
            <person name="Land M.L."/>
            <person name="Hauser L."/>
            <person name="Brettin T.S."/>
            <person name="Detter J.C."/>
            <person name="Han S."/>
            <person name="de Vos W.M."/>
            <person name="Janssen P.H."/>
            <person name="Smidt H."/>
        </authorList>
    </citation>
    <scope>NUCLEOTIDE SEQUENCE [LARGE SCALE GENOMIC DNA]</scope>
    <source>
        <strain evidence="4 5">Ellin514</strain>
    </source>
</reference>
<feature type="compositionally biased region" description="Basic and acidic residues" evidence="1">
    <location>
        <begin position="64"/>
        <end position="93"/>
    </location>
</feature>
<dbReference type="InterPro" id="IPR050817">
    <property type="entry name" value="DjlA_DnaK_co-chaperone"/>
</dbReference>